<dbReference type="GO" id="GO:0003723">
    <property type="term" value="F:RNA binding"/>
    <property type="evidence" value="ECO:0007669"/>
    <property type="project" value="UniProtKB-KW"/>
</dbReference>
<accession>D9PH82</accession>
<dbReference type="Gene3D" id="3.30.300.20">
    <property type="match status" value="1"/>
</dbReference>
<sequence>MITHRDITTHIRYLFENDGTFVGNDHYQIHMIVSQINPDNDPDGITLTIALSRPGLLIGKKGETIDTLKESLSLHFNIRFFIKIVEFDPIYDKNNKIWDLKSEEMVSSTIPNNNVDISKVL</sequence>
<dbReference type="EMBL" id="ADZX01000356">
    <property type="protein sequence ID" value="EFK97109.1"/>
    <property type="molecule type" value="Genomic_DNA"/>
</dbReference>
<dbReference type="InterPro" id="IPR015946">
    <property type="entry name" value="KH_dom-like_a/b"/>
</dbReference>
<keyword evidence="1" id="KW-0694">RNA-binding</keyword>
<feature type="domain" description="KH type-2" evidence="2">
    <location>
        <begin position="33"/>
        <end position="76"/>
    </location>
</feature>
<name>D9PH82_9ZZZZ</name>
<evidence type="ECO:0000256" key="1">
    <source>
        <dbReference type="ARBA" id="ARBA00022884"/>
    </source>
</evidence>
<dbReference type="AlphaFoldDB" id="D9PH82"/>
<reference evidence="3" key="1">
    <citation type="submission" date="2010-07" db="EMBL/GenBank/DDBJ databases">
        <authorList>
            <consortium name="CONSOLIDER consortium CSD2007-00005"/>
            <person name="Guazzaroni M.-E."/>
            <person name="Richter M."/>
            <person name="Garcia-Salamanca A."/>
            <person name="Yarza P."/>
            <person name="Ferrer M."/>
        </authorList>
    </citation>
    <scope>NUCLEOTIDE SEQUENCE</scope>
</reference>
<dbReference type="SUPFAM" id="SSF54814">
    <property type="entry name" value="Prokaryotic type KH domain (KH-domain type II)"/>
    <property type="match status" value="1"/>
</dbReference>
<protein>
    <recommendedName>
        <fullName evidence="2">KH type-2 domain-containing protein</fullName>
    </recommendedName>
</protein>
<dbReference type="Pfam" id="PF07650">
    <property type="entry name" value="KH_2"/>
    <property type="match status" value="1"/>
</dbReference>
<reference evidence="3" key="2">
    <citation type="journal article" date="2011" name="Microb. Ecol.">
        <title>Taxonomic and Functional Metagenomic Profiling of the Microbial Community in the Anoxic Sediment of a Sub-saline Shallow Lake (Laguna de Carrizo, Central Spain).</title>
        <authorList>
            <person name="Ferrer M."/>
            <person name="Guazzaroni M.E."/>
            <person name="Richter M."/>
            <person name="Garcia-Salamanca A."/>
            <person name="Yarza P."/>
            <person name="Suarez-Suarez A."/>
            <person name="Solano J."/>
            <person name="Alcaide M."/>
            <person name="van Dillewijn P."/>
            <person name="Molina-Henares M.A."/>
            <person name="Lopez-Cortes N."/>
            <person name="Al-Ramahi Y."/>
            <person name="Guerrero C."/>
            <person name="Acosta A."/>
            <person name="de Eugenio L.I."/>
            <person name="Martinez V."/>
            <person name="Marques S."/>
            <person name="Rojo F."/>
            <person name="Santero E."/>
            <person name="Genilloud O."/>
            <person name="Perez-Perez J."/>
            <person name="Rossello-Mora R."/>
            <person name="Ramos J.L."/>
        </authorList>
    </citation>
    <scope>NUCLEOTIDE SEQUENCE</scope>
</reference>
<evidence type="ECO:0000313" key="3">
    <source>
        <dbReference type="EMBL" id="EFK97109.1"/>
    </source>
</evidence>
<gene>
    <name evidence="3" type="ORF">LDC_0882</name>
</gene>
<organism evidence="3">
    <name type="scientific">sediment metagenome</name>
    <dbReference type="NCBI Taxonomy" id="749907"/>
    <lineage>
        <taxon>unclassified sequences</taxon>
        <taxon>metagenomes</taxon>
        <taxon>ecological metagenomes</taxon>
    </lineage>
</organism>
<dbReference type="InterPro" id="IPR009019">
    <property type="entry name" value="KH_sf_prok-type"/>
</dbReference>
<comment type="caution">
    <text evidence="3">The sequence shown here is derived from an EMBL/GenBank/DDBJ whole genome shotgun (WGS) entry which is preliminary data.</text>
</comment>
<evidence type="ECO:0000259" key="2">
    <source>
        <dbReference type="Pfam" id="PF07650"/>
    </source>
</evidence>
<dbReference type="InterPro" id="IPR004044">
    <property type="entry name" value="KH_dom_type_2"/>
</dbReference>
<proteinExistence type="predicted"/>